<keyword evidence="3" id="KW-1185">Reference proteome</keyword>
<gene>
    <name evidence="2" type="ORF">PQO05_06120</name>
</gene>
<dbReference type="RefSeq" id="WP_273631820.1">
    <property type="nucleotide sequence ID" value="NZ_CP117167.1"/>
</dbReference>
<protein>
    <submittedName>
        <fullName evidence="2">Uncharacterized protein</fullName>
    </submittedName>
</protein>
<proteinExistence type="predicted"/>
<organism evidence="2 3">
    <name type="scientific">Mucilaginibacter jinjuensis</name>
    <dbReference type="NCBI Taxonomy" id="1176721"/>
    <lineage>
        <taxon>Bacteria</taxon>
        <taxon>Pseudomonadati</taxon>
        <taxon>Bacteroidota</taxon>
        <taxon>Sphingobacteriia</taxon>
        <taxon>Sphingobacteriales</taxon>
        <taxon>Sphingobacteriaceae</taxon>
        <taxon>Mucilaginibacter</taxon>
    </lineage>
</organism>
<accession>A0ABY7TBR9</accession>
<reference evidence="2 3" key="1">
    <citation type="submission" date="2023-02" db="EMBL/GenBank/DDBJ databases">
        <title>Genome sequence of Mucilaginibacter jinjuensis strain KACC 16571.</title>
        <authorList>
            <person name="Kim S."/>
            <person name="Heo J."/>
            <person name="Kwon S.-W."/>
        </authorList>
    </citation>
    <scope>NUCLEOTIDE SEQUENCE [LARGE SCALE GENOMIC DNA]</scope>
    <source>
        <strain evidence="2 3">KACC 16571</strain>
    </source>
</reference>
<keyword evidence="1" id="KW-0472">Membrane</keyword>
<evidence type="ECO:0000313" key="2">
    <source>
        <dbReference type="EMBL" id="WCT13510.1"/>
    </source>
</evidence>
<evidence type="ECO:0000256" key="1">
    <source>
        <dbReference type="SAM" id="Phobius"/>
    </source>
</evidence>
<dbReference type="Proteomes" id="UP001216139">
    <property type="component" value="Chromosome"/>
</dbReference>
<keyword evidence="1" id="KW-0812">Transmembrane</keyword>
<sequence>MQAPKPTDFLLLLEVFRRGLILDLVSKSDVTSWADEIILNTDEPDYFFIELSLCSTTNHLIEVIGAYVKGNDSLICTRVLMGLLYKKLVDENNAFTIDDAIRILWNIEWRNTLTDFELSFIYSFDDYGFVDFRELQEDVIRFLSAYAPFTFNNYTNWPVINDLVITVLNKIEAEQEIRIAAMAEEWRVKRESLMQAKQQAFKKAIRKQRLKRHLNISILIAVISAIILCAYFTPITEINWGSIVGTILICGLFIGKEYMLRGKRR</sequence>
<evidence type="ECO:0000313" key="3">
    <source>
        <dbReference type="Proteomes" id="UP001216139"/>
    </source>
</evidence>
<keyword evidence="1" id="KW-1133">Transmembrane helix</keyword>
<dbReference type="EMBL" id="CP117167">
    <property type="protein sequence ID" value="WCT13510.1"/>
    <property type="molecule type" value="Genomic_DNA"/>
</dbReference>
<name>A0ABY7TBR9_9SPHI</name>
<feature type="transmembrane region" description="Helical" evidence="1">
    <location>
        <begin position="239"/>
        <end position="255"/>
    </location>
</feature>
<feature type="transmembrane region" description="Helical" evidence="1">
    <location>
        <begin position="213"/>
        <end position="233"/>
    </location>
</feature>